<dbReference type="Gene3D" id="3.40.50.12780">
    <property type="entry name" value="N-terminal domain of ligase-like"/>
    <property type="match status" value="1"/>
</dbReference>
<reference evidence="2 3" key="1">
    <citation type="submission" date="2017-04" db="EMBL/GenBank/DDBJ databases">
        <authorList>
            <person name="Afonso C.L."/>
            <person name="Miller P.J."/>
            <person name="Scott M.A."/>
            <person name="Spackman E."/>
            <person name="Goraichik I."/>
            <person name="Dimitrov K.M."/>
            <person name="Suarez D.L."/>
            <person name="Swayne D.E."/>
        </authorList>
    </citation>
    <scope>NUCLEOTIDE SEQUENCE [LARGE SCALE GENOMIC DNA]</scope>
    <source>
        <strain evidence="2 3">DSM 43828</strain>
    </source>
</reference>
<keyword evidence="3" id="KW-1185">Reference proteome</keyword>
<feature type="domain" description="AMP-dependent synthetase/ligase" evidence="1">
    <location>
        <begin position="12"/>
        <end position="233"/>
    </location>
</feature>
<proteinExistence type="predicted"/>
<dbReference type="OrthoDB" id="5240965at2"/>
<dbReference type="InterPro" id="IPR000873">
    <property type="entry name" value="AMP-dep_synth/lig_dom"/>
</dbReference>
<dbReference type="Pfam" id="PF00501">
    <property type="entry name" value="AMP-binding"/>
    <property type="match status" value="1"/>
</dbReference>
<dbReference type="InterPro" id="IPR042099">
    <property type="entry name" value="ANL_N_sf"/>
</dbReference>
<name>A0A1Y5X6B0_KIBAR</name>
<dbReference type="AlphaFoldDB" id="A0A1Y5X6B0"/>
<gene>
    <name evidence="2" type="ORF">SAMN05661093_01837</name>
</gene>
<evidence type="ECO:0000313" key="3">
    <source>
        <dbReference type="Proteomes" id="UP000192674"/>
    </source>
</evidence>
<protein>
    <submittedName>
        <fullName evidence="2">AMP-binding enzyme</fullName>
    </submittedName>
</protein>
<accession>A0A1Y5X6B0</accession>
<dbReference type="RefSeq" id="WP_084425434.1">
    <property type="nucleotide sequence ID" value="NZ_FWXV01000001.1"/>
</dbReference>
<dbReference type="Proteomes" id="UP000192674">
    <property type="component" value="Unassembled WGS sequence"/>
</dbReference>
<organism evidence="2 3">
    <name type="scientific">Kibdelosporangium aridum</name>
    <dbReference type="NCBI Taxonomy" id="2030"/>
    <lineage>
        <taxon>Bacteria</taxon>
        <taxon>Bacillati</taxon>
        <taxon>Actinomycetota</taxon>
        <taxon>Actinomycetes</taxon>
        <taxon>Pseudonocardiales</taxon>
        <taxon>Pseudonocardiaceae</taxon>
        <taxon>Kibdelosporangium</taxon>
    </lineage>
</organism>
<dbReference type="SUPFAM" id="SSF56801">
    <property type="entry name" value="Acetyl-CoA synthetase-like"/>
    <property type="match status" value="1"/>
</dbReference>
<evidence type="ECO:0000259" key="1">
    <source>
        <dbReference type="Pfam" id="PF00501"/>
    </source>
</evidence>
<evidence type="ECO:0000313" key="2">
    <source>
        <dbReference type="EMBL" id="SMC74183.1"/>
    </source>
</evidence>
<dbReference type="EMBL" id="FWXV01000001">
    <property type="protein sequence ID" value="SMC74183.1"/>
    <property type="molecule type" value="Genomic_DNA"/>
</dbReference>
<sequence>MAADLLVDVLNAARTHRSSPAITERRTTITYGQLLTRVLATAQRLRGNGFQAGDRMLFSIRPGVNAIVLALGTVAAGGTVAFVDPDEQFQRRIDLINPRWAATESILYAASVPGPLRALARRRGVILPSYAKLGVRHIRSGRWLPGVPRGALSAEKLAEPVCFNEFPVCSPDQDAVVTFTSGTTTFVHTRGSLGAALRTLATRRTLATGDQIHTEHLTLGLRALVAGAQWTVMPQRVNRWRQPTT</sequence>